<dbReference type="Gene3D" id="3.30.70.940">
    <property type="entry name" value="NusG, N-terminal domain"/>
    <property type="match status" value="1"/>
</dbReference>
<organism evidence="3 4">
    <name type="scientific">Sporofaciens musculi</name>
    <dbReference type="NCBI Taxonomy" id="2681861"/>
    <lineage>
        <taxon>Bacteria</taxon>
        <taxon>Bacillati</taxon>
        <taxon>Bacillota</taxon>
        <taxon>Clostridia</taxon>
        <taxon>Lachnospirales</taxon>
        <taxon>Lachnospiraceae</taxon>
        <taxon>Sporofaciens</taxon>
    </lineage>
</organism>
<dbReference type="Pfam" id="PF02357">
    <property type="entry name" value="NusG"/>
    <property type="match status" value="1"/>
</dbReference>
<comment type="caution">
    <text evidence="3">The sequence shown here is derived from an EMBL/GenBank/DDBJ whole genome shotgun (WGS) entry which is preliminary data.</text>
</comment>
<evidence type="ECO:0000256" key="1">
    <source>
        <dbReference type="ARBA" id="ARBA00023163"/>
    </source>
</evidence>
<dbReference type="EMBL" id="WUQX01000001">
    <property type="protein sequence ID" value="MXP76815.1"/>
    <property type="molecule type" value="Genomic_DNA"/>
</dbReference>
<dbReference type="SUPFAM" id="SSF82679">
    <property type="entry name" value="N-utilization substance G protein NusG, N-terminal domain"/>
    <property type="match status" value="1"/>
</dbReference>
<dbReference type="CDD" id="cd08000">
    <property type="entry name" value="NGN"/>
    <property type="match status" value="1"/>
</dbReference>
<gene>
    <name evidence="3" type="ORF">GN277_15900</name>
</gene>
<sequence length="189" mass="21981">MNQKYIEDCMEVRIPPRWYVMRTIKGKEQEAASLLDRRIDHTLWQSCRILKKQQLFRTQGSYLLSRKDMFPGYIFIYTEFSMELAEELKKSRKFPQLVGNQLDGLVPVEEADLYFLENVCGKNLGHDMGLSTVQVDGKGCVQSANGALKPYVGRIIRQRLRHRYVTAEVPLFNRCENVLFGIRMEGDPI</sequence>
<feature type="domain" description="NusG-like N-terminal" evidence="2">
    <location>
        <begin position="17"/>
        <end position="110"/>
    </location>
</feature>
<evidence type="ECO:0000313" key="4">
    <source>
        <dbReference type="Proteomes" id="UP000460412"/>
    </source>
</evidence>
<dbReference type="RefSeq" id="WP_159751866.1">
    <property type="nucleotide sequence ID" value="NZ_WUQX01000001.1"/>
</dbReference>
<keyword evidence="1" id="KW-0804">Transcription</keyword>
<dbReference type="Proteomes" id="UP000460412">
    <property type="component" value="Unassembled WGS sequence"/>
</dbReference>
<dbReference type="AlphaFoldDB" id="A0A7X3MI30"/>
<reference evidence="3 4" key="1">
    <citation type="submission" date="2019-12" db="EMBL/GenBank/DDBJ databases">
        <title>Sporaefaciens musculi gen. nov., sp. nov., a novel bacterium isolated from the caecum of an obese mouse.</title>
        <authorList>
            <person name="Rasmussen T.S."/>
            <person name="Streidl T."/>
            <person name="Hitch T.C.A."/>
            <person name="Wortmann E."/>
            <person name="Deptula P."/>
            <person name="Hansen M."/>
            <person name="Nielsen D.S."/>
            <person name="Clavel T."/>
            <person name="Vogensen F.K."/>
        </authorList>
    </citation>
    <scope>NUCLEOTIDE SEQUENCE [LARGE SCALE GENOMIC DNA]</scope>
    <source>
        <strain evidence="3 4">WCA-9-b2</strain>
    </source>
</reference>
<keyword evidence="4" id="KW-1185">Reference proteome</keyword>
<proteinExistence type="predicted"/>
<evidence type="ECO:0000259" key="2">
    <source>
        <dbReference type="Pfam" id="PF02357"/>
    </source>
</evidence>
<dbReference type="InterPro" id="IPR006645">
    <property type="entry name" value="NGN-like_dom"/>
</dbReference>
<dbReference type="GO" id="GO:0006354">
    <property type="term" value="P:DNA-templated transcription elongation"/>
    <property type="evidence" value="ECO:0007669"/>
    <property type="project" value="InterPro"/>
</dbReference>
<protein>
    <recommendedName>
        <fullName evidence="2">NusG-like N-terminal domain-containing protein</fullName>
    </recommendedName>
</protein>
<dbReference type="InterPro" id="IPR036735">
    <property type="entry name" value="NGN_dom_sf"/>
</dbReference>
<accession>A0A7X3MI30</accession>
<name>A0A7X3MI30_9FIRM</name>
<evidence type="ECO:0000313" key="3">
    <source>
        <dbReference type="EMBL" id="MXP76815.1"/>
    </source>
</evidence>